<reference evidence="1 2" key="1">
    <citation type="journal article" date="2014" name="PLoS Genet.">
        <title>Phylogenetically driven sequencing of extremely halophilic archaea reveals strategies for static and dynamic osmo-response.</title>
        <authorList>
            <person name="Becker E.A."/>
            <person name="Seitzer P.M."/>
            <person name="Tritt A."/>
            <person name="Larsen D."/>
            <person name="Krusor M."/>
            <person name="Yao A.I."/>
            <person name="Wu D."/>
            <person name="Madern D."/>
            <person name="Eisen J.A."/>
            <person name="Darling A.E."/>
            <person name="Facciotti M.T."/>
        </authorList>
    </citation>
    <scope>NUCLEOTIDE SEQUENCE [LARGE SCALE GENOMIC DNA]</scope>
    <source>
        <strain evidence="1 2">AJ5</strain>
    </source>
</reference>
<evidence type="ECO:0000313" key="1">
    <source>
        <dbReference type="EMBL" id="EMA34694.1"/>
    </source>
</evidence>
<dbReference type="eggNOG" id="arCOG10790">
    <property type="taxonomic scope" value="Archaea"/>
</dbReference>
<sequence>MTPGGGDSAYMVADNPPIPPEALPPGWGETELGEGTFAYRYTRPPLELIADRTTADHCHPGLGLGQCWELRYRYPLGDRSVSEEIGRVSTRRAAVDGILECMRRVHEAVESLDDPMEIRRVLDRVSLSDHVPDEPSEPTDI</sequence>
<keyword evidence="2" id="KW-1185">Reference proteome</keyword>
<dbReference type="InParanoid" id="M0LQG8"/>
<dbReference type="STRING" id="358396.CHINAEXTREME_03985"/>
<evidence type="ECO:0000313" key="2">
    <source>
        <dbReference type="Proteomes" id="UP000011555"/>
    </source>
</evidence>
<accession>M0LQG8</accession>
<protein>
    <submittedName>
        <fullName evidence="1">Uncharacterized protein</fullName>
    </submittedName>
</protein>
<dbReference type="AlphaFoldDB" id="M0LQG8"/>
<gene>
    <name evidence="1" type="ORF">C445_07230</name>
</gene>
<proteinExistence type="predicted"/>
<dbReference type="EMBL" id="AOLZ01000031">
    <property type="protein sequence ID" value="EMA34694.1"/>
    <property type="molecule type" value="Genomic_DNA"/>
</dbReference>
<name>M0LQG8_NATLA</name>
<dbReference type="Proteomes" id="UP000011555">
    <property type="component" value="Unassembled WGS sequence"/>
</dbReference>
<dbReference type="PATRIC" id="fig|358396.7.peg.1463"/>
<organism evidence="1 2">
    <name type="scientific">Natronobacterium lacisalsi AJ5</name>
    <dbReference type="NCBI Taxonomy" id="358396"/>
    <lineage>
        <taxon>Archaea</taxon>
        <taxon>Methanobacteriati</taxon>
        <taxon>Methanobacteriota</taxon>
        <taxon>Stenosarchaea group</taxon>
        <taxon>Halobacteria</taxon>
        <taxon>Halobacteriales</taxon>
        <taxon>Natrialbaceae</taxon>
        <taxon>Natronobacterium</taxon>
    </lineage>
</organism>
<comment type="caution">
    <text evidence="1">The sequence shown here is derived from an EMBL/GenBank/DDBJ whole genome shotgun (WGS) entry which is preliminary data.</text>
</comment>